<accession>A0AAD5QKT6</accession>
<reference evidence="1" key="1">
    <citation type="submission" date="2021-06" db="EMBL/GenBank/DDBJ databases">
        <title>Parelaphostrongylus tenuis whole genome reference sequence.</title>
        <authorList>
            <person name="Garwood T.J."/>
            <person name="Larsen P.A."/>
            <person name="Fountain-Jones N.M."/>
            <person name="Garbe J.R."/>
            <person name="Macchietto M.G."/>
            <person name="Kania S.A."/>
            <person name="Gerhold R.W."/>
            <person name="Richards J.E."/>
            <person name="Wolf T.M."/>
        </authorList>
    </citation>
    <scope>NUCLEOTIDE SEQUENCE</scope>
    <source>
        <strain evidence="1">MNPRO001-30</strain>
        <tissue evidence="1">Meninges</tissue>
    </source>
</reference>
<sequence length="76" mass="8706">MENIDQKIGLNIIRERSCIQLPLPRLSKSPCAVPLRRNSDWCDARTDVTSATARALMNHLKQRAIEVVLQFLVYLD</sequence>
<gene>
    <name evidence="1" type="ORF">KIN20_013084</name>
</gene>
<name>A0AAD5QKT6_PARTN</name>
<evidence type="ECO:0000313" key="1">
    <source>
        <dbReference type="EMBL" id="KAJ1355618.1"/>
    </source>
</evidence>
<protein>
    <submittedName>
        <fullName evidence="1">Uncharacterized protein</fullName>
    </submittedName>
</protein>
<dbReference type="EMBL" id="JAHQIW010002520">
    <property type="protein sequence ID" value="KAJ1355618.1"/>
    <property type="molecule type" value="Genomic_DNA"/>
</dbReference>
<organism evidence="1 2">
    <name type="scientific">Parelaphostrongylus tenuis</name>
    <name type="common">Meningeal worm</name>
    <dbReference type="NCBI Taxonomy" id="148309"/>
    <lineage>
        <taxon>Eukaryota</taxon>
        <taxon>Metazoa</taxon>
        <taxon>Ecdysozoa</taxon>
        <taxon>Nematoda</taxon>
        <taxon>Chromadorea</taxon>
        <taxon>Rhabditida</taxon>
        <taxon>Rhabditina</taxon>
        <taxon>Rhabditomorpha</taxon>
        <taxon>Strongyloidea</taxon>
        <taxon>Metastrongylidae</taxon>
        <taxon>Parelaphostrongylus</taxon>
    </lineage>
</organism>
<keyword evidence="2" id="KW-1185">Reference proteome</keyword>
<proteinExistence type="predicted"/>
<dbReference type="Proteomes" id="UP001196413">
    <property type="component" value="Unassembled WGS sequence"/>
</dbReference>
<comment type="caution">
    <text evidence="1">The sequence shown here is derived from an EMBL/GenBank/DDBJ whole genome shotgun (WGS) entry which is preliminary data.</text>
</comment>
<evidence type="ECO:0000313" key="2">
    <source>
        <dbReference type="Proteomes" id="UP001196413"/>
    </source>
</evidence>
<dbReference type="AlphaFoldDB" id="A0AAD5QKT6"/>